<dbReference type="Pfam" id="PF13772">
    <property type="entry name" value="AIG2_2"/>
    <property type="match status" value="1"/>
</dbReference>
<dbReference type="Proteomes" id="UP000288058">
    <property type="component" value="Unassembled WGS sequence"/>
</dbReference>
<dbReference type="RefSeq" id="WP_126781436.1">
    <property type="nucleotide sequence ID" value="NZ_PIQC01000004.1"/>
</dbReference>
<name>A0A432Z075_9GAMM</name>
<feature type="active site" description="Proton acceptor" evidence="2">
    <location>
        <position position="93"/>
    </location>
</feature>
<comment type="caution">
    <text evidence="4">The sequence shown here is derived from an EMBL/GenBank/DDBJ whole genome shotgun (WGS) entry which is preliminary data.</text>
</comment>
<evidence type="ECO:0000313" key="4">
    <source>
        <dbReference type="EMBL" id="RUO69582.1"/>
    </source>
</evidence>
<dbReference type="InterPro" id="IPR017939">
    <property type="entry name" value="G-Glutamylcylcotransferase"/>
</dbReference>
<dbReference type="SUPFAM" id="SSF110857">
    <property type="entry name" value="Gamma-glutamyl cyclotransferase-like"/>
    <property type="match status" value="1"/>
</dbReference>
<reference evidence="5" key="1">
    <citation type="journal article" date="2018" name="Front. Microbiol.">
        <title>Genome-Based Analysis Reveals the Taxonomy and Diversity of the Family Idiomarinaceae.</title>
        <authorList>
            <person name="Liu Y."/>
            <person name="Lai Q."/>
            <person name="Shao Z."/>
        </authorList>
    </citation>
    <scope>NUCLEOTIDE SEQUENCE [LARGE SCALE GENOMIC DNA]</scope>
    <source>
        <strain evidence="5">R22</strain>
    </source>
</reference>
<evidence type="ECO:0000256" key="2">
    <source>
        <dbReference type="PIRSR" id="PIRSR617939-1"/>
    </source>
</evidence>
<keyword evidence="1" id="KW-0456">Lyase</keyword>
<dbReference type="InterPro" id="IPR013024">
    <property type="entry name" value="GGCT-like"/>
</dbReference>
<proteinExistence type="predicted"/>
<dbReference type="EMBL" id="PIQC01000004">
    <property type="protein sequence ID" value="RUO69582.1"/>
    <property type="molecule type" value="Genomic_DNA"/>
</dbReference>
<dbReference type="PANTHER" id="PTHR12935:SF0">
    <property type="entry name" value="GAMMA-GLUTAMYLCYCLOTRANSFERASE"/>
    <property type="match status" value="1"/>
</dbReference>
<evidence type="ECO:0000256" key="3">
    <source>
        <dbReference type="PIRSR" id="PIRSR617939-2"/>
    </source>
</evidence>
<dbReference type="AlphaFoldDB" id="A0A432Z075"/>
<dbReference type="GO" id="GO:0003839">
    <property type="term" value="F:gamma-glutamylcyclotransferase activity"/>
    <property type="evidence" value="ECO:0007669"/>
    <property type="project" value="InterPro"/>
</dbReference>
<organism evidence="4 5">
    <name type="scientific">Idiomarina ramblicola</name>
    <dbReference type="NCBI Taxonomy" id="263724"/>
    <lineage>
        <taxon>Bacteria</taxon>
        <taxon>Pseudomonadati</taxon>
        <taxon>Pseudomonadota</taxon>
        <taxon>Gammaproteobacteria</taxon>
        <taxon>Alteromonadales</taxon>
        <taxon>Idiomarinaceae</taxon>
        <taxon>Idiomarina</taxon>
    </lineage>
</organism>
<protein>
    <recommendedName>
        <fullName evidence="6">Gamma-glutamylcyclotransferase</fullName>
    </recommendedName>
</protein>
<dbReference type="Gene3D" id="3.10.490.10">
    <property type="entry name" value="Gamma-glutamyl cyclotransferase-like"/>
    <property type="match status" value="1"/>
</dbReference>
<accession>A0A432Z075</accession>
<evidence type="ECO:0000313" key="5">
    <source>
        <dbReference type="Proteomes" id="UP000288058"/>
    </source>
</evidence>
<dbReference type="PANTHER" id="PTHR12935">
    <property type="entry name" value="GAMMA-GLUTAMYLCYCLOTRANSFERASE"/>
    <property type="match status" value="1"/>
</dbReference>
<gene>
    <name evidence="4" type="ORF">CWI78_06570</name>
</gene>
<dbReference type="CDD" id="cd06661">
    <property type="entry name" value="GGCT_like"/>
    <property type="match status" value="1"/>
</dbReference>
<keyword evidence="5" id="KW-1185">Reference proteome</keyword>
<dbReference type="InterPro" id="IPR036568">
    <property type="entry name" value="GGCT-like_sf"/>
</dbReference>
<evidence type="ECO:0008006" key="6">
    <source>
        <dbReference type="Google" id="ProtNLM"/>
    </source>
</evidence>
<evidence type="ECO:0000256" key="1">
    <source>
        <dbReference type="ARBA" id="ARBA00023239"/>
    </source>
</evidence>
<feature type="binding site" evidence="3">
    <location>
        <position position="134"/>
    </location>
    <ligand>
        <name>substrate</name>
    </ligand>
</feature>
<sequence>MLVFQYGSNMSVARLNSPDRLNGDAKLVGTAYTTELYNLHFPVWSKGNNCAAASISRSSHGRKVYGTLYNIPDSLVSRDQAKFTGRKSLDAIEGEGSNYVRSTINVVRNDEMTVSATTYVAKKPGPDKKTSIDYANHILNGAKENSLPRDYINYLIAKIIESNPNLIDLLK</sequence>
<dbReference type="OrthoDB" id="5401862at2"/>